<dbReference type="RefSeq" id="WP_378079174.1">
    <property type="nucleotide sequence ID" value="NZ_JBHTMK010000055.1"/>
</dbReference>
<feature type="transmembrane region" description="Helical" evidence="1">
    <location>
        <begin position="47"/>
        <end position="64"/>
    </location>
</feature>
<dbReference type="Pfam" id="PF00990">
    <property type="entry name" value="GGDEF"/>
    <property type="match status" value="1"/>
</dbReference>
<evidence type="ECO:0000313" key="3">
    <source>
        <dbReference type="EMBL" id="MFD1372289.1"/>
    </source>
</evidence>
<accession>A0ABW4AND8</accession>
<dbReference type="GO" id="GO:0052621">
    <property type="term" value="F:diguanylate cyclase activity"/>
    <property type="evidence" value="ECO:0007669"/>
    <property type="project" value="UniProtKB-EC"/>
</dbReference>
<dbReference type="InterPro" id="IPR043128">
    <property type="entry name" value="Rev_trsase/Diguanyl_cyclase"/>
</dbReference>
<dbReference type="InterPro" id="IPR031621">
    <property type="entry name" value="HisKA_7TM"/>
</dbReference>
<keyword evidence="1" id="KW-0472">Membrane</keyword>
<feature type="transmembrane region" description="Helical" evidence="1">
    <location>
        <begin position="21"/>
        <end position="41"/>
    </location>
</feature>
<dbReference type="EMBL" id="JBHTMK010000055">
    <property type="protein sequence ID" value="MFD1372289.1"/>
    <property type="molecule type" value="Genomic_DNA"/>
</dbReference>
<dbReference type="EC" id="2.7.7.65" evidence="3"/>
<dbReference type="SUPFAM" id="SSF55785">
    <property type="entry name" value="PYP-like sensor domain (PAS domain)"/>
    <property type="match status" value="1"/>
</dbReference>
<keyword evidence="3" id="KW-0808">Transferase</keyword>
<protein>
    <submittedName>
        <fullName evidence="3">Diguanylate cyclase domain-containing protein</fullName>
        <ecNumber evidence="3">2.7.7.65</ecNumber>
    </submittedName>
</protein>
<dbReference type="PANTHER" id="PTHR46663">
    <property type="entry name" value="DIGUANYLATE CYCLASE DGCT-RELATED"/>
    <property type="match status" value="1"/>
</dbReference>
<dbReference type="InterPro" id="IPR052163">
    <property type="entry name" value="DGC-Regulatory_Protein"/>
</dbReference>
<dbReference type="Gene3D" id="3.30.450.20">
    <property type="entry name" value="PAS domain"/>
    <property type="match status" value="1"/>
</dbReference>
<reference evidence="4" key="1">
    <citation type="journal article" date="2019" name="Int. J. Syst. Evol. Microbiol.">
        <title>The Global Catalogue of Microorganisms (GCM) 10K type strain sequencing project: providing services to taxonomists for standard genome sequencing and annotation.</title>
        <authorList>
            <consortium name="The Broad Institute Genomics Platform"/>
            <consortium name="The Broad Institute Genome Sequencing Center for Infectious Disease"/>
            <person name="Wu L."/>
            <person name="Ma J."/>
        </authorList>
    </citation>
    <scope>NUCLEOTIDE SEQUENCE [LARGE SCALE GENOMIC DNA]</scope>
    <source>
        <strain evidence="4">CCM 7526</strain>
    </source>
</reference>
<name>A0ABW4AND8_9ACTN</name>
<keyword evidence="1" id="KW-0812">Transmembrane</keyword>
<feature type="domain" description="GGDEF" evidence="2">
    <location>
        <begin position="230"/>
        <end position="361"/>
    </location>
</feature>
<organism evidence="3 4">
    <name type="scientific">Actinoplanes sichuanensis</name>
    <dbReference type="NCBI Taxonomy" id="512349"/>
    <lineage>
        <taxon>Bacteria</taxon>
        <taxon>Bacillati</taxon>
        <taxon>Actinomycetota</taxon>
        <taxon>Actinomycetes</taxon>
        <taxon>Micromonosporales</taxon>
        <taxon>Micromonosporaceae</taxon>
        <taxon>Actinoplanes</taxon>
    </lineage>
</organism>
<dbReference type="Proteomes" id="UP001597183">
    <property type="component" value="Unassembled WGS sequence"/>
</dbReference>
<sequence>MGVARTWRTASSLHRRQLATVMGAALFPVLGNAVTLIQFASGGGGDFAVLGFVVTGVVTSWAVFRQGLLKLVPVARGLIFERVSDAIVVIDVEGRVLDLDPAAADLVRLMQPDLPRNLIELPSHRLLRSGELEDREYTVDIGARTIDLDARSSDLTDNRGRYIGRVVVARDVTELNDQKRALRTALAERDALDAALRHQAFHDSLTGLANRALFTERIVDEYAEARERGRSVAVMLIDLDDFKPVNDTFGHHVGDLLLKEVAVRLTADVRDVDTVARLGGDEFAVLFSWPLTEPMETLARRMIDVLHAPCVLAGHEVRVRAGIGVAVDADALHDPDQLLRQADAAMYEAKANGKGSFAYAR</sequence>
<comment type="caution">
    <text evidence="3">The sequence shown here is derived from an EMBL/GenBank/DDBJ whole genome shotgun (WGS) entry which is preliminary data.</text>
</comment>
<dbReference type="SUPFAM" id="SSF55073">
    <property type="entry name" value="Nucleotide cyclase"/>
    <property type="match status" value="1"/>
</dbReference>
<keyword evidence="1" id="KW-1133">Transmembrane helix</keyword>
<dbReference type="Pfam" id="PF16927">
    <property type="entry name" value="HisKA_7TM"/>
    <property type="match status" value="1"/>
</dbReference>
<keyword evidence="4" id="KW-1185">Reference proteome</keyword>
<evidence type="ECO:0000313" key="4">
    <source>
        <dbReference type="Proteomes" id="UP001597183"/>
    </source>
</evidence>
<keyword evidence="3" id="KW-0548">Nucleotidyltransferase</keyword>
<dbReference type="SMART" id="SM00267">
    <property type="entry name" value="GGDEF"/>
    <property type="match status" value="1"/>
</dbReference>
<proteinExistence type="predicted"/>
<dbReference type="CDD" id="cd01949">
    <property type="entry name" value="GGDEF"/>
    <property type="match status" value="1"/>
</dbReference>
<gene>
    <name evidence="3" type="ORF">ACFQ5G_43795</name>
</gene>
<dbReference type="InterPro" id="IPR035965">
    <property type="entry name" value="PAS-like_dom_sf"/>
</dbReference>
<dbReference type="PROSITE" id="PS50887">
    <property type="entry name" value="GGDEF"/>
    <property type="match status" value="1"/>
</dbReference>
<evidence type="ECO:0000256" key="1">
    <source>
        <dbReference type="SAM" id="Phobius"/>
    </source>
</evidence>
<dbReference type="PANTHER" id="PTHR46663:SF2">
    <property type="entry name" value="GGDEF DOMAIN-CONTAINING PROTEIN"/>
    <property type="match status" value="1"/>
</dbReference>
<evidence type="ECO:0000259" key="2">
    <source>
        <dbReference type="PROSITE" id="PS50887"/>
    </source>
</evidence>
<dbReference type="NCBIfam" id="TIGR00254">
    <property type="entry name" value="GGDEF"/>
    <property type="match status" value="1"/>
</dbReference>
<dbReference type="InterPro" id="IPR000160">
    <property type="entry name" value="GGDEF_dom"/>
</dbReference>
<dbReference type="InterPro" id="IPR029787">
    <property type="entry name" value="Nucleotide_cyclase"/>
</dbReference>
<dbReference type="Gene3D" id="3.30.70.270">
    <property type="match status" value="1"/>
</dbReference>